<keyword evidence="4" id="KW-1185">Reference proteome</keyword>
<protein>
    <submittedName>
        <fullName evidence="3">Uncharacterized protein</fullName>
    </submittedName>
</protein>
<evidence type="ECO:0000313" key="5">
    <source>
        <dbReference type="Proteomes" id="UP000180166"/>
    </source>
</evidence>
<reference evidence="3 4" key="2">
    <citation type="journal article" date="2016" name="Genome Announc.">
        <title>Draft Genome Sequence of Erythromycin- and Oxytetracycline-Sensitive Nocardia seriolae Strain U-1 (NBRC 110359).</title>
        <authorList>
            <person name="Imajoh M."/>
            <person name="Sukeda M."/>
            <person name="Shimizu M."/>
            <person name="Yamane J."/>
            <person name="Ohnishi K."/>
            <person name="Oshima S."/>
        </authorList>
    </citation>
    <scope>NUCLEOTIDE SEQUENCE [LARGE SCALE GENOMIC DNA]</scope>
    <source>
        <strain evidence="3 4">U-1</strain>
    </source>
</reference>
<reference evidence="2 5" key="3">
    <citation type="submission" date="2016-10" db="EMBL/GenBank/DDBJ databases">
        <title>Genome sequence of Nocardia seriolae strain EM150506, isolated from Anguila japonica.</title>
        <authorList>
            <person name="Han H.-J."/>
        </authorList>
    </citation>
    <scope>NUCLEOTIDE SEQUENCE [LARGE SCALE GENOMIC DNA]</scope>
    <source>
        <strain evidence="2 5">EM150506</strain>
    </source>
</reference>
<organism evidence="3 4">
    <name type="scientific">Nocardia seriolae</name>
    <dbReference type="NCBI Taxonomy" id="37332"/>
    <lineage>
        <taxon>Bacteria</taxon>
        <taxon>Bacillati</taxon>
        <taxon>Actinomycetota</taxon>
        <taxon>Actinomycetes</taxon>
        <taxon>Mycobacteriales</taxon>
        <taxon>Nocardiaceae</taxon>
        <taxon>Nocardia</taxon>
    </lineage>
</organism>
<name>A0ABC9YRL0_9NOCA</name>
<evidence type="ECO:0000313" key="4">
    <source>
        <dbReference type="Proteomes" id="UP000037179"/>
    </source>
</evidence>
<accession>A0ABC9YRL0</accession>
<dbReference type="EMBL" id="BBYQ01000025">
    <property type="protein sequence ID" value="GAP27966.1"/>
    <property type="molecule type" value="Genomic_DNA"/>
</dbReference>
<proteinExistence type="predicted"/>
<reference evidence="4" key="1">
    <citation type="submission" date="2015-07" db="EMBL/GenBank/DDBJ databases">
        <title>Nocardia seriolae U-1 whole genome shotgun sequence.</title>
        <authorList>
            <person name="Imajoh M."/>
            <person name="Fukumoto Y."/>
            <person name="Sukeda M."/>
            <person name="Yamane J."/>
            <person name="Yamasaki K."/>
            <person name="Shimizu M."/>
            <person name="Ohnishi K."/>
            <person name="Oshima S."/>
        </authorList>
    </citation>
    <scope>NUCLEOTIDE SEQUENCE [LARGE SCALE GENOMIC DNA]</scope>
    <source>
        <strain evidence="4">U-1</strain>
    </source>
</reference>
<evidence type="ECO:0000313" key="2">
    <source>
        <dbReference type="EMBL" id="APA98230.1"/>
    </source>
</evidence>
<dbReference type="KEGG" id="nsr:NS506_04182"/>
<dbReference type="EMBL" id="CP017839">
    <property type="protein sequence ID" value="APA98230.1"/>
    <property type="molecule type" value="Genomic_DNA"/>
</dbReference>
<sequence>MAVCAPMSSRRRSTRSASTPEGIDSSITGSVVAVCTSDTSVAALGCSTRIHCAPTVCIQVPRFDTSCAIHSARNTVFASGAHGDTTAGAGLSE</sequence>
<dbReference type="Proteomes" id="UP000037179">
    <property type="component" value="Unassembled WGS sequence"/>
</dbReference>
<dbReference type="AlphaFoldDB" id="A0ABC9YRL0"/>
<gene>
    <name evidence="2" type="ORF">NS506_04182</name>
    <name evidence="3" type="ORF">NSK11_contig00025-0048</name>
</gene>
<dbReference type="Proteomes" id="UP000180166">
    <property type="component" value="Chromosome"/>
</dbReference>
<evidence type="ECO:0000256" key="1">
    <source>
        <dbReference type="SAM" id="MobiDB-lite"/>
    </source>
</evidence>
<evidence type="ECO:0000313" key="3">
    <source>
        <dbReference type="EMBL" id="GAP27966.1"/>
    </source>
</evidence>
<feature type="region of interest" description="Disordered" evidence="1">
    <location>
        <begin position="1"/>
        <end position="25"/>
    </location>
</feature>